<sequence length="73" mass="7749">MPAHVFVSVPTLYDTGVGATEPTIPPMFVYVQGQNRRSGCDQTESAANNDEPAQGTPARQAPTEDAEASIILM</sequence>
<gene>
    <name evidence="2" type="ORF">F4Y42_02575</name>
</gene>
<comment type="caution">
    <text evidence="2">The sequence shown here is derived from an EMBL/GenBank/DDBJ whole genome shotgun (WGS) entry which is preliminary data.</text>
</comment>
<feature type="compositionally biased region" description="Polar residues" evidence="1">
    <location>
        <begin position="35"/>
        <end position="48"/>
    </location>
</feature>
<dbReference type="EMBL" id="VXRG01000027">
    <property type="protein sequence ID" value="MXY92313.1"/>
    <property type="molecule type" value="Genomic_DNA"/>
</dbReference>
<evidence type="ECO:0000256" key="1">
    <source>
        <dbReference type="SAM" id="MobiDB-lite"/>
    </source>
</evidence>
<organism evidence="2">
    <name type="scientific">Caldilineaceae bacterium SB0664_bin_27</name>
    <dbReference type="NCBI Taxonomy" id="2605260"/>
    <lineage>
        <taxon>Bacteria</taxon>
        <taxon>Bacillati</taxon>
        <taxon>Chloroflexota</taxon>
        <taxon>Caldilineae</taxon>
        <taxon>Caldilineales</taxon>
        <taxon>Caldilineaceae</taxon>
    </lineage>
</organism>
<feature type="region of interest" description="Disordered" evidence="1">
    <location>
        <begin position="35"/>
        <end position="73"/>
    </location>
</feature>
<protein>
    <submittedName>
        <fullName evidence="2">Uncharacterized protein</fullName>
    </submittedName>
</protein>
<proteinExistence type="predicted"/>
<reference evidence="2" key="1">
    <citation type="submission" date="2019-09" db="EMBL/GenBank/DDBJ databases">
        <title>Characterisation of the sponge microbiome using genome-centric metagenomics.</title>
        <authorList>
            <person name="Engelberts J.P."/>
            <person name="Robbins S.J."/>
            <person name="De Goeij J.M."/>
            <person name="Aranda M."/>
            <person name="Bell S.C."/>
            <person name="Webster N.S."/>
        </authorList>
    </citation>
    <scope>NUCLEOTIDE SEQUENCE</scope>
    <source>
        <strain evidence="2">SB0664_bin_27</strain>
    </source>
</reference>
<dbReference type="AlphaFoldDB" id="A0A6B0YMQ7"/>
<accession>A0A6B0YMQ7</accession>
<evidence type="ECO:0000313" key="2">
    <source>
        <dbReference type="EMBL" id="MXY92313.1"/>
    </source>
</evidence>
<name>A0A6B0YMQ7_9CHLR</name>